<feature type="coiled-coil region" evidence="1">
    <location>
        <begin position="99"/>
        <end position="133"/>
    </location>
</feature>
<dbReference type="InParanoid" id="A0A7J7CRE4"/>
<evidence type="ECO:0000313" key="3">
    <source>
        <dbReference type="EMBL" id="KAF5736446.1"/>
    </source>
</evidence>
<dbReference type="PANTHER" id="PTHR36037">
    <property type="entry name" value="RNA-DIRECTED DNA POLYMERASE (REVERSE TRANSCRIPTASE)-RELATED FAMILY PROTEIN"/>
    <property type="match status" value="1"/>
</dbReference>
<accession>A0A7J7CRE4</accession>
<feature type="region of interest" description="Disordered" evidence="2">
    <location>
        <begin position="1"/>
        <end position="27"/>
    </location>
</feature>
<dbReference type="OrthoDB" id="1927690at2759"/>
<dbReference type="Proteomes" id="UP000593562">
    <property type="component" value="Unassembled WGS sequence"/>
</dbReference>
<keyword evidence="4" id="KW-1185">Reference proteome</keyword>
<protein>
    <submittedName>
        <fullName evidence="3">Uncharacterized protein</fullName>
    </submittedName>
</protein>
<evidence type="ECO:0000256" key="2">
    <source>
        <dbReference type="SAM" id="MobiDB-lite"/>
    </source>
</evidence>
<comment type="caution">
    <text evidence="3">The sequence shown here is derived from an EMBL/GenBank/DDBJ whole genome shotgun (WGS) entry which is preliminary data.</text>
</comment>
<dbReference type="PANTHER" id="PTHR36037:SF1">
    <property type="entry name" value="RNA-DIRECTED DNA POLYMERASE (REVERSE TRANSCRIPTASE)-RELATED FAMILY PROTEIN"/>
    <property type="match status" value="1"/>
</dbReference>
<dbReference type="EMBL" id="JAAARO010000014">
    <property type="protein sequence ID" value="KAF5736446.1"/>
    <property type="molecule type" value="Genomic_DNA"/>
</dbReference>
<organism evidence="3 4">
    <name type="scientific">Tripterygium wilfordii</name>
    <name type="common">Thunder God vine</name>
    <dbReference type="NCBI Taxonomy" id="458696"/>
    <lineage>
        <taxon>Eukaryota</taxon>
        <taxon>Viridiplantae</taxon>
        <taxon>Streptophyta</taxon>
        <taxon>Embryophyta</taxon>
        <taxon>Tracheophyta</taxon>
        <taxon>Spermatophyta</taxon>
        <taxon>Magnoliopsida</taxon>
        <taxon>eudicotyledons</taxon>
        <taxon>Gunneridae</taxon>
        <taxon>Pentapetalae</taxon>
        <taxon>rosids</taxon>
        <taxon>fabids</taxon>
        <taxon>Celastrales</taxon>
        <taxon>Celastraceae</taxon>
        <taxon>Tripterygium</taxon>
    </lineage>
</organism>
<evidence type="ECO:0000313" key="4">
    <source>
        <dbReference type="Proteomes" id="UP000593562"/>
    </source>
</evidence>
<gene>
    <name evidence="3" type="ORF">HS088_TW14G00588</name>
</gene>
<dbReference type="AlphaFoldDB" id="A0A7J7CRE4"/>
<proteinExistence type="predicted"/>
<reference evidence="3 4" key="1">
    <citation type="journal article" date="2020" name="Nat. Commun.">
        <title>Genome of Tripterygium wilfordii and identification of cytochrome P450 involved in triptolide biosynthesis.</title>
        <authorList>
            <person name="Tu L."/>
            <person name="Su P."/>
            <person name="Zhang Z."/>
            <person name="Gao L."/>
            <person name="Wang J."/>
            <person name="Hu T."/>
            <person name="Zhou J."/>
            <person name="Zhang Y."/>
            <person name="Zhao Y."/>
            <person name="Liu Y."/>
            <person name="Song Y."/>
            <person name="Tong Y."/>
            <person name="Lu Y."/>
            <person name="Yang J."/>
            <person name="Xu C."/>
            <person name="Jia M."/>
            <person name="Peters R.J."/>
            <person name="Huang L."/>
            <person name="Gao W."/>
        </authorList>
    </citation>
    <scope>NUCLEOTIDE SEQUENCE [LARGE SCALE GENOMIC DNA]</scope>
    <source>
        <strain evidence="4">cv. XIE 37</strain>
        <tissue evidence="3">Leaf</tissue>
    </source>
</reference>
<name>A0A7J7CRE4_TRIWF</name>
<evidence type="ECO:0000256" key="1">
    <source>
        <dbReference type="SAM" id="Coils"/>
    </source>
</evidence>
<sequence length="446" mass="50721">MEQAELATEQQSEYQRGLEKDSQRMGDSMDAISSSELLDLDTISSRLRELTNIQTICNEDFSEIPPLDSEKLLQDCALHLENKVEQIMLELSDVSLLGIQDLDTFMEHMKEELSATEAESAKISDQIEALTNSHVKDCNQLDSDLEALKYSLDFIKSQSLEKVKDNTHVVSTDGEDPLDLISIHRDQRFEILDLENQLEKSKNTLRSLEDLDCEIKRVDAIGLIEDALTGLKVIDFDGTSIRLSLQTYLPKMEYLSRQNVEDIVEPFDVNHELLLEILDGKMEIKNVEIFPNDVYIGDIVDAAKSFRQLFCPLVALETRSPLAWFMRKVQDRIILCTLRQLVVKSANKSRHSFEYLDRDQTIVAHLVVGVDAFIKVSQGWPMSDSGLKLVSLKSTDHHSKDISLSFLCKVEEAANSLDEQMRHSLSNFVDALEKVLVEQKRLENLS</sequence>
<keyword evidence="1" id="KW-0175">Coiled coil</keyword>